<proteinExistence type="predicted"/>
<sequence>MAEENAASILIDETKAADGSSRYPVVTQLTDLIFMLNDGQFNADCADKLKTFAADLEERGIEDGKKVKGKITLTIEVDREHDGVYFFTPDIKLATPREKHGRTIGWVTPENRFTPNKPNQGNLFGTVRDVTPTRTVRDV</sequence>
<keyword evidence="2" id="KW-1185">Reference proteome</keyword>
<name>T0H9P3_9SPHN</name>
<dbReference type="PATRIC" id="fig|1096930.3.peg.3786"/>
<evidence type="ECO:0000313" key="1">
    <source>
        <dbReference type="EMBL" id="EQB09732.1"/>
    </source>
</evidence>
<dbReference type="OrthoDB" id="7363788at2"/>
<gene>
    <name evidence="1" type="ORF">L284_19220</name>
</gene>
<reference evidence="1 2" key="1">
    <citation type="journal article" date="2013" name="Genome Announc.">
        <title>Genome Sequence of Novosphingobium lindaniclasticum LE124T, Isolated from a Hexachlorocyclohexane Dumpsite.</title>
        <authorList>
            <person name="Saxena A."/>
            <person name="Nayyar N."/>
            <person name="Sangwan N."/>
            <person name="Kumari R."/>
            <person name="Khurana J.P."/>
            <person name="Lal R."/>
        </authorList>
    </citation>
    <scope>NUCLEOTIDE SEQUENCE [LARGE SCALE GENOMIC DNA]</scope>
    <source>
        <strain evidence="1 2">LE124</strain>
    </source>
</reference>
<organism evidence="1 2">
    <name type="scientific">Novosphingobium lindaniclasticum LE124</name>
    <dbReference type="NCBI Taxonomy" id="1096930"/>
    <lineage>
        <taxon>Bacteria</taxon>
        <taxon>Pseudomonadati</taxon>
        <taxon>Pseudomonadota</taxon>
        <taxon>Alphaproteobacteria</taxon>
        <taxon>Sphingomonadales</taxon>
        <taxon>Sphingomonadaceae</taxon>
        <taxon>Novosphingobium</taxon>
    </lineage>
</organism>
<evidence type="ECO:0000313" key="2">
    <source>
        <dbReference type="Proteomes" id="UP000015527"/>
    </source>
</evidence>
<dbReference type="eggNOG" id="ENOG5031ACJ">
    <property type="taxonomic scope" value="Bacteria"/>
</dbReference>
<protein>
    <submittedName>
        <fullName evidence="1">Uncharacterized protein</fullName>
    </submittedName>
</protein>
<dbReference type="EMBL" id="ATHL01000127">
    <property type="protein sequence ID" value="EQB09732.1"/>
    <property type="molecule type" value="Genomic_DNA"/>
</dbReference>
<accession>T0H9P3</accession>
<comment type="caution">
    <text evidence="1">The sequence shown here is derived from an EMBL/GenBank/DDBJ whole genome shotgun (WGS) entry which is preliminary data.</text>
</comment>
<dbReference type="AlphaFoldDB" id="T0H9P3"/>
<dbReference type="RefSeq" id="WP_021235593.1">
    <property type="nucleotide sequence ID" value="NZ_ATHL01000127.1"/>
</dbReference>
<dbReference type="Proteomes" id="UP000015527">
    <property type="component" value="Unassembled WGS sequence"/>
</dbReference>